<dbReference type="STRING" id="429728.SAMN05216456_1946"/>
<dbReference type="AlphaFoldDB" id="A0A1I7NFG4"/>
<dbReference type="Proteomes" id="UP000199074">
    <property type="component" value="Unassembled WGS sequence"/>
</dbReference>
<dbReference type="EMBL" id="FPCK01000001">
    <property type="protein sequence ID" value="SFV33286.1"/>
    <property type="molecule type" value="Genomic_DNA"/>
</dbReference>
<organism evidence="1 2">
    <name type="scientific">Devosia crocina</name>
    <dbReference type="NCBI Taxonomy" id="429728"/>
    <lineage>
        <taxon>Bacteria</taxon>
        <taxon>Pseudomonadati</taxon>
        <taxon>Pseudomonadota</taxon>
        <taxon>Alphaproteobacteria</taxon>
        <taxon>Hyphomicrobiales</taxon>
        <taxon>Devosiaceae</taxon>
        <taxon>Devosia</taxon>
    </lineage>
</organism>
<reference evidence="1 2" key="1">
    <citation type="submission" date="2016-10" db="EMBL/GenBank/DDBJ databases">
        <authorList>
            <person name="de Groot N.N."/>
        </authorList>
    </citation>
    <scope>NUCLEOTIDE SEQUENCE [LARGE SCALE GENOMIC DNA]</scope>
    <source>
        <strain evidence="1 2">IPL20</strain>
    </source>
</reference>
<gene>
    <name evidence="1" type="ORF">SAMN05216456_1946</name>
</gene>
<keyword evidence="2" id="KW-1185">Reference proteome</keyword>
<name>A0A1I7NFG4_9HYPH</name>
<evidence type="ECO:0000313" key="1">
    <source>
        <dbReference type="EMBL" id="SFV33286.1"/>
    </source>
</evidence>
<accession>A0A1I7NFG4</accession>
<evidence type="ECO:0000313" key="2">
    <source>
        <dbReference type="Proteomes" id="UP000199074"/>
    </source>
</evidence>
<proteinExistence type="predicted"/>
<protein>
    <submittedName>
        <fullName evidence="1">Uncharacterized protein</fullName>
    </submittedName>
</protein>
<dbReference type="RefSeq" id="WP_139232559.1">
    <property type="nucleotide sequence ID" value="NZ_FPCK01000001.1"/>
</dbReference>
<sequence>MISENKHLHTVITTAMNAAIAFEPHARHPRVPVNRVTSNVMLSAHLGSEDRSSILGEVCTAALQCGYVVEFEVEDEARPRHVREQTPERASTL</sequence>